<evidence type="ECO:0000313" key="2">
    <source>
        <dbReference type="EMBL" id="ROO85111.1"/>
    </source>
</evidence>
<dbReference type="Proteomes" id="UP000272400">
    <property type="component" value="Unassembled WGS sequence"/>
</dbReference>
<organism evidence="2 3">
    <name type="scientific">Actinocorallia herbida</name>
    <dbReference type="NCBI Taxonomy" id="58109"/>
    <lineage>
        <taxon>Bacteria</taxon>
        <taxon>Bacillati</taxon>
        <taxon>Actinomycetota</taxon>
        <taxon>Actinomycetes</taxon>
        <taxon>Streptosporangiales</taxon>
        <taxon>Thermomonosporaceae</taxon>
        <taxon>Actinocorallia</taxon>
    </lineage>
</organism>
<sequence length="275" mass="29755">MTPEWGAPLAVGRSAEIHAWPEGGDLVVKLFPEGYPPALVDAEEAASGEAARLGLSTIACHGRVEVAGRAGLLLDRVHGESLTRQAERDPFRLRGCARALARAHVRVHESPTALFTEVREATAAALGTPPLAFLTGRQRALAAERVAALPAGDRVLHLDFHSENVFGHGGGHAVIDWRTTLRGDPAADVAMTVLLLRDAELWPGTPLLKRIAVQAVRRVVLSTYLAEYRRLTGMTDERVAAWRLPVVVLRMSTLDIASEREGFRRELAALLGAEE</sequence>
<reference evidence="2 3" key="1">
    <citation type="submission" date="2018-11" db="EMBL/GenBank/DDBJ databases">
        <title>Sequencing the genomes of 1000 actinobacteria strains.</title>
        <authorList>
            <person name="Klenk H.-P."/>
        </authorList>
    </citation>
    <scope>NUCLEOTIDE SEQUENCE [LARGE SCALE GENOMIC DNA]</scope>
    <source>
        <strain evidence="2 3">DSM 44254</strain>
    </source>
</reference>
<dbReference type="InterPro" id="IPR011009">
    <property type="entry name" value="Kinase-like_dom_sf"/>
</dbReference>
<proteinExistence type="predicted"/>
<accession>A0A3N1CUY7</accession>
<name>A0A3N1CUY7_9ACTN</name>
<feature type="domain" description="Aminoglycoside phosphotransferase" evidence="1">
    <location>
        <begin position="9"/>
        <end position="197"/>
    </location>
</feature>
<dbReference type="RefSeq" id="WP_123664654.1">
    <property type="nucleotide sequence ID" value="NZ_RJKE01000001.1"/>
</dbReference>
<protein>
    <submittedName>
        <fullName evidence="2">Phosphotransferase family enzyme</fullName>
    </submittedName>
</protein>
<gene>
    <name evidence="2" type="ORF">EDD29_2647</name>
</gene>
<dbReference type="Pfam" id="PF01636">
    <property type="entry name" value="APH"/>
    <property type="match status" value="1"/>
</dbReference>
<evidence type="ECO:0000313" key="3">
    <source>
        <dbReference type="Proteomes" id="UP000272400"/>
    </source>
</evidence>
<dbReference type="GO" id="GO:0016740">
    <property type="term" value="F:transferase activity"/>
    <property type="evidence" value="ECO:0007669"/>
    <property type="project" value="UniProtKB-KW"/>
</dbReference>
<dbReference type="InterPro" id="IPR002575">
    <property type="entry name" value="Aminoglycoside_PTrfase"/>
</dbReference>
<keyword evidence="3" id="KW-1185">Reference proteome</keyword>
<dbReference type="EMBL" id="RJKE01000001">
    <property type="protein sequence ID" value="ROO85111.1"/>
    <property type="molecule type" value="Genomic_DNA"/>
</dbReference>
<dbReference type="AlphaFoldDB" id="A0A3N1CUY7"/>
<evidence type="ECO:0000259" key="1">
    <source>
        <dbReference type="Pfam" id="PF01636"/>
    </source>
</evidence>
<dbReference type="Gene3D" id="3.90.1200.10">
    <property type="match status" value="1"/>
</dbReference>
<dbReference type="OrthoDB" id="9797603at2"/>
<comment type="caution">
    <text evidence="2">The sequence shown here is derived from an EMBL/GenBank/DDBJ whole genome shotgun (WGS) entry which is preliminary data.</text>
</comment>
<keyword evidence="2" id="KW-0808">Transferase</keyword>
<dbReference type="SUPFAM" id="SSF56112">
    <property type="entry name" value="Protein kinase-like (PK-like)"/>
    <property type="match status" value="1"/>
</dbReference>